<dbReference type="AlphaFoldDB" id="A0A6A6G0Y6"/>
<dbReference type="GO" id="GO:0003712">
    <property type="term" value="F:transcription coregulator activity"/>
    <property type="evidence" value="ECO:0007669"/>
    <property type="project" value="InterPro"/>
</dbReference>
<dbReference type="PANTHER" id="PTHR13104">
    <property type="entry name" value="MED-6-RELATED"/>
    <property type="match status" value="1"/>
</dbReference>
<evidence type="ECO:0000256" key="5">
    <source>
        <dbReference type="ARBA" id="ARBA00023163"/>
    </source>
</evidence>
<evidence type="ECO:0000256" key="2">
    <source>
        <dbReference type="ARBA" id="ARBA00007526"/>
    </source>
</evidence>
<dbReference type="OrthoDB" id="344220at2759"/>
<feature type="compositionally biased region" description="Low complexity" evidence="9">
    <location>
        <begin position="208"/>
        <end position="225"/>
    </location>
</feature>
<dbReference type="Pfam" id="PF04934">
    <property type="entry name" value="Med6"/>
    <property type="match status" value="1"/>
</dbReference>
<keyword evidence="4 8" id="KW-0805">Transcription regulation</keyword>
<reference evidence="11" key="1">
    <citation type="journal article" date="2020" name="Stud. Mycol.">
        <title>101 Dothideomycetes genomes: A test case for predicting lifestyles and emergence of pathogens.</title>
        <authorList>
            <person name="Haridas S."/>
            <person name="Albert R."/>
            <person name="Binder M."/>
            <person name="Bloem J."/>
            <person name="LaButti K."/>
            <person name="Salamov A."/>
            <person name="Andreopoulos B."/>
            <person name="Baker S."/>
            <person name="Barry K."/>
            <person name="Bills G."/>
            <person name="Bluhm B."/>
            <person name="Cannon C."/>
            <person name="Castanera R."/>
            <person name="Culley D."/>
            <person name="Daum C."/>
            <person name="Ezra D."/>
            <person name="Gonzalez J."/>
            <person name="Henrissat B."/>
            <person name="Kuo A."/>
            <person name="Liang C."/>
            <person name="Lipzen A."/>
            <person name="Lutzoni F."/>
            <person name="Magnuson J."/>
            <person name="Mondo S."/>
            <person name="Nolan M."/>
            <person name="Ohm R."/>
            <person name="Pangilinan J."/>
            <person name="Park H.-J."/>
            <person name="Ramirez L."/>
            <person name="Alfaro M."/>
            <person name="Sun H."/>
            <person name="Tritt A."/>
            <person name="Yoshinaga Y."/>
            <person name="Zwiers L.-H."/>
            <person name="Turgeon B."/>
            <person name="Goodwin S."/>
            <person name="Spatafora J."/>
            <person name="Crous P."/>
            <person name="Grigoriev I."/>
        </authorList>
    </citation>
    <scope>NUCLEOTIDE SEQUENCE [LARGE SCALE GENOMIC DNA]</scope>
    <source>
        <strain evidence="11">CECT 20119</strain>
    </source>
</reference>
<comment type="similarity">
    <text evidence="2 8">Belongs to the Mediator complex subunit 6 family.</text>
</comment>
<evidence type="ECO:0000256" key="1">
    <source>
        <dbReference type="ARBA" id="ARBA00004123"/>
    </source>
</evidence>
<dbReference type="InterPro" id="IPR007018">
    <property type="entry name" value="Mediator_Med6"/>
</dbReference>
<comment type="function">
    <text evidence="8">Component of the Mediator complex, a coactivator involved in the regulated transcription of nearly all RNA polymerase II-dependent genes. Mediator functions as a bridge to convey information from gene-specific regulatory proteins to the basal RNA polymerase II transcription machinery. Mediator is recruited to promoters by direct interactions with regulatory proteins and serves as a scaffold for the assembly of a functional preinitiation complex with RNA polymerase II and the general transcription factors.</text>
</comment>
<dbReference type="InterPro" id="IPR038566">
    <property type="entry name" value="Mediator_Med6_sf"/>
</dbReference>
<evidence type="ECO:0000256" key="8">
    <source>
        <dbReference type="RuleBase" id="RU364143"/>
    </source>
</evidence>
<evidence type="ECO:0000313" key="11">
    <source>
        <dbReference type="Proteomes" id="UP000799538"/>
    </source>
</evidence>
<proteinExistence type="inferred from homology"/>
<organism evidence="10 11">
    <name type="scientific">Elsinoe ampelina</name>
    <dbReference type="NCBI Taxonomy" id="302913"/>
    <lineage>
        <taxon>Eukaryota</taxon>
        <taxon>Fungi</taxon>
        <taxon>Dikarya</taxon>
        <taxon>Ascomycota</taxon>
        <taxon>Pezizomycotina</taxon>
        <taxon>Dothideomycetes</taxon>
        <taxon>Dothideomycetidae</taxon>
        <taxon>Myriangiales</taxon>
        <taxon>Elsinoaceae</taxon>
        <taxon>Elsinoe</taxon>
    </lineage>
</organism>
<evidence type="ECO:0000256" key="4">
    <source>
        <dbReference type="ARBA" id="ARBA00023015"/>
    </source>
</evidence>
<sequence>MGSAQDNAALDEIQFSNPAVLQYWQGVHPNSVHGYFSESPFFDHTTKNGVLWGQAMNDPNTLMLYSDRQRLEATLRQRPGTEYMIVGDPQPVQDQSQGPDTGVYVIRKQDRVKRPPREDQLTTLGTYYVAGQNIYQSPSVYDVVGNHLLSAMTSLSKFMDQAAPLPIFNPATGYTWFPPTASKSSKAPSTTFSREGSVGPDQSASQRATSAEPSARSSSAAGAMSTQADFDPRDALLLEHSLRLALAHGDEYMDENPLRGEPGNFVFTHTKDHLRVRQAQAEAAAAKAKEKEAAEKAKAAVPAAFSTKMKDDTPAPAPGAAKRKGSKADGKKRRKSKAATSPTSTSVVGTPSAMASPEAS</sequence>
<feature type="compositionally biased region" description="Basic residues" evidence="9">
    <location>
        <begin position="321"/>
        <end position="337"/>
    </location>
</feature>
<feature type="compositionally biased region" description="Low complexity" evidence="9">
    <location>
        <begin position="182"/>
        <end position="193"/>
    </location>
</feature>
<dbReference type="Gene3D" id="3.10.450.580">
    <property type="entry name" value="Mediator complex, subunit Med6"/>
    <property type="match status" value="1"/>
</dbReference>
<accession>A0A6A6G0Y6</accession>
<comment type="subunit">
    <text evidence="8">Component of the Mediator complex.</text>
</comment>
<feature type="region of interest" description="Disordered" evidence="9">
    <location>
        <begin position="182"/>
        <end position="226"/>
    </location>
</feature>
<evidence type="ECO:0000256" key="6">
    <source>
        <dbReference type="ARBA" id="ARBA00023242"/>
    </source>
</evidence>
<comment type="subcellular location">
    <subcellularLocation>
        <location evidence="1 8">Nucleus</location>
    </subcellularLocation>
</comment>
<keyword evidence="6 8" id="KW-0539">Nucleus</keyword>
<feature type="compositionally biased region" description="Low complexity" evidence="9">
    <location>
        <begin position="338"/>
        <end position="352"/>
    </location>
</feature>
<keyword evidence="8" id="KW-0010">Activator</keyword>
<feature type="compositionally biased region" description="Basic and acidic residues" evidence="9">
    <location>
        <begin position="287"/>
        <end position="298"/>
    </location>
</feature>
<dbReference type="GO" id="GO:0016592">
    <property type="term" value="C:mediator complex"/>
    <property type="evidence" value="ECO:0007669"/>
    <property type="project" value="InterPro"/>
</dbReference>
<evidence type="ECO:0000256" key="7">
    <source>
        <dbReference type="ARBA" id="ARBA00031259"/>
    </source>
</evidence>
<feature type="region of interest" description="Disordered" evidence="9">
    <location>
        <begin position="283"/>
        <end position="360"/>
    </location>
</feature>
<keyword evidence="11" id="KW-1185">Reference proteome</keyword>
<dbReference type="EMBL" id="ML992517">
    <property type="protein sequence ID" value="KAF2219375.1"/>
    <property type="molecule type" value="Genomic_DNA"/>
</dbReference>
<dbReference type="Proteomes" id="UP000799538">
    <property type="component" value="Unassembled WGS sequence"/>
</dbReference>
<protein>
    <recommendedName>
        <fullName evidence="3 8">Mediator of RNA polymerase II transcription subunit 6</fullName>
    </recommendedName>
    <alternativeName>
        <fullName evidence="7 8">Mediator complex subunit 6</fullName>
    </alternativeName>
</protein>
<dbReference type="GO" id="GO:0006357">
    <property type="term" value="P:regulation of transcription by RNA polymerase II"/>
    <property type="evidence" value="ECO:0007669"/>
    <property type="project" value="InterPro"/>
</dbReference>
<evidence type="ECO:0000256" key="9">
    <source>
        <dbReference type="SAM" id="MobiDB-lite"/>
    </source>
</evidence>
<gene>
    <name evidence="8" type="primary">MED6</name>
    <name evidence="10" type="ORF">BDZ85DRAFT_268905</name>
</gene>
<name>A0A6A6G0Y6_9PEZI</name>
<evidence type="ECO:0000256" key="3">
    <source>
        <dbReference type="ARBA" id="ARBA00020634"/>
    </source>
</evidence>
<keyword evidence="5 8" id="KW-0804">Transcription</keyword>
<evidence type="ECO:0000313" key="10">
    <source>
        <dbReference type="EMBL" id="KAF2219375.1"/>
    </source>
</evidence>